<accession>C7J2S2</accession>
<dbReference type="EMBL" id="AP008211">
    <property type="protein sequence ID" value="BAH92898.1"/>
    <property type="molecule type" value="Genomic_DNA"/>
</dbReference>
<reference evidence="1 2" key="1">
    <citation type="journal article" date="2005" name="Nature">
        <title>The map-based sequence of the rice genome.</title>
        <authorList>
            <consortium name="International rice genome sequencing project (IRGSP)"/>
            <person name="Matsumoto T."/>
            <person name="Wu J."/>
            <person name="Kanamori H."/>
            <person name="Katayose Y."/>
            <person name="Fujisawa M."/>
            <person name="Namiki N."/>
            <person name="Mizuno H."/>
            <person name="Yamamoto K."/>
            <person name="Antonio B.A."/>
            <person name="Baba T."/>
            <person name="Sakata K."/>
            <person name="Nagamura Y."/>
            <person name="Aoki H."/>
            <person name="Arikawa K."/>
            <person name="Arita K."/>
            <person name="Bito T."/>
            <person name="Chiden Y."/>
            <person name="Fujitsuka N."/>
            <person name="Fukunaka R."/>
            <person name="Hamada M."/>
            <person name="Harada C."/>
            <person name="Hayashi A."/>
            <person name="Hijishita S."/>
            <person name="Honda M."/>
            <person name="Hosokawa S."/>
            <person name="Ichikawa Y."/>
            <person name="Idonuma A."/>
            <person name="Iijima M."/>
            <person name="Ikeda M."/>
            <person name="Ikeno M."/>
            <person name="Ito K."/>
            <person name="Ito S."/>
            <person name="Ito T."/>
            <person name="Ito Y."/>
            <person name="Ito Y."/>
            <person name="Iwabuchi A."/>
            <person name="Kamiya K."/>
            <person name="Karasawa W."/>
            <person name="Kurita K."/>
            <person name="Katagiri S."/>
            <person name="Kikuta A."/>
            <person name="Kobayashi H."/>
            <person name="Kobayashi N."/>
            <person name="Machita K."/>
            <person name="Maehara T."/>
            <person name="Masukawa M."/>
            <person name="Mizubayashi T."/>
            <person name="Mukai Y."/>
            <person name="Nagasaki H."/>
            <person name="Nagata Y."/>
            <person name="Naito S."/>
            <person name="Nakashima M."/>
            <person name="Nakama Y."/>
            <person name="Nakamichi Y."/>
            <person name="Nakamura M."/>
            <person name="Meguro A."/>
            <person name="Negishi M."/>
            <person name="Ohta I."/>
            <person name="Ohta T."/>
            <person name="Okamoto M."/>
            <person name="Ono N."/>
            <person name="Saji S."/>
            <person name="Sakaguchi M."/>
            <person name="Sakai K."/>
            <person name="Shibata M."/>
            <person name="Shimokawa T."/>
            <person name="Song J."/>
            <person name="Takazaki Y."/>
            <person name="Terasawa K."/>
            <person name="Tsugane M."/>
            <person name="Tsuji K."/>
            <person name="Ueda S."/>
            <person name="Waki K."/>
            <person name="Yamagata H."/>
            <person name="Yamamoto M."/>
            <person name="Yamamoto S."/>
            <person name="Yamane H."/>
            <person name="Yoshiki S."/>
            <person name="Yoshihara R."/>
            <person name="Yukawa K."/>
            <person name="Zhong H."/>
            <person name="Yano M."/>
            <person name="Yuan Q."/>
            <person name="Ouyang S."/>
            <person name="Liu J."/>
            <person name="Jones K.M."/>
            <person name="Gansberger K."/>
            <person name="Moffat K."/>
            <person name="Hill J."/>
            <person name="Bera J."/>
            <person name="Fadrosh D."/>
            <person name="Jin S."/>
            <person name="Johri S."/>
            <person name="Kim M."/>
            <person name="Overton L."/>
            <person name="Reardon M."/>
            <person name="Tsitrin T."/>
            <person name="Vuong H."/>
            <person name="Weaver B."/>
            <person name="Ciecko A."/>
            <person name="Tallon L."/>
            <person name="Jackson J."/>
            <person name="Pai G."/>
            <person name="Aken S.V."/>
            <person name="Utterback T."/>
            <person name="Reidmuller S."/>
            <person name="Feldblyum T."/>
            <person name="Hsiao J."/>
            <person name="Zismann V."/>
            <person name="Iobst S."/>
            <person name="de Vazeille A.R."/>
            <person name="Buell C.R."/>
            <person name="Ying K."/>
            <person name="Li Y."/>
            <person name="Lu T."/>
            <person name="Huang Y."/>
            <person name="Zhao Q."/>
            <person name="Feng Q."/>
            <person name="Zhang L."/>
            <person name="Zhu J."/>
            <person name="Weng Q."/>
            <person name="Mu J."/>
            <person name="Lu Y."/>
            <person name="Fan D."/>
            <person name="Liu Y."/>
            <person name="Guan J."/>
            <person name="Zhang Y."/>
            <person name="Yu S."/>
            <person name="Liu X."/>
            <person name="Zhang Y."/>
            <person name="Hong G."/>
            <person name="Han B."/>
            <person name="Choisne N."/>
            <person name="Demange N."/>
            <person name="Orjeda G."/>
            <person name="Samain S."/>
            <person name="Cattolico L."/>
            <person name="Pelletier E."/>
            <person name="Couloux A."/>
            <person name="Segurens B."/>
            <person name="Wincker P."/>
            <person name="D'Hont A."/>
            <person name="Scarpelli C."/>
            <person name="Weissenbach J."/>
            <person name="Salanoubat M."/>
            <person name="Quetier F."/>
            <person name="Yu Y."/>
            <person name="Kim H.R."/>
            <person name="Rambo T."/>
            <person name="Currie J."/>
            <person name="Collura K."/>
            <person name="Luo M."/>
            <person name="Yang T."/>
            <person name="Ammiraju J.S.S."/>
            <person name="Engler F."/>
            <person name="Soderlund C."/>
            <person name="Wing R.A."/>
            <person name="Palmer L.E."/>
            <person name="de la Bastide M."/>
            <person name="Spiegel L."/>
            <person name="Nascimento L."/>
            <person name="Zutavern T."/>
            <person name="O'Shaughnessy A."/>
            <person name="Dike S."/>
            <person name="Dedhia N."/>
            <person name="Preston R."/>
            <person name="Balija V."/>
            <person name="McCombie W.R."/>
            <person name="Chow T."/>
            <person name="Chen H."/>
            <person name="Chung M."/>
            <person name="Chen C."/>
            <person name="Shaw J."/>
            <person name="Wu H."/>
            <person name="Hsiao K."/>
            <person name="Chao Y."/>
            <person name="Chu M."/>
            <person name="Cheng C."/>
            <person name="Hour A."/>
            <person name="Lee P."/>
            <person name="Lin S."/>
            <person name="Lin Y."/>
            <person name="Liou J."/>
            <person name="Liu S."/>
            <person name="Hsing Y."/>
            <person name="Raghuvanshi S."/>
            <person name="Mohanty A."/>
            <person name="Bharti A.K."/>
            <person name="Gaur A."/>
            <person name="Gupta V."/>
            <person name="Kumar D."/>
            <person name="Ravi V."/>
            <person name="Vij S."/>
            <person name="Kapur A."/>
            <person name="Khurana P."/>
            <person name="Khurana P."/>
            <person name="Khurana J.P."/>
            <person name="Tyagi A.K."/>
            <person name="Gaikwad K."/>
            <person name="Singh A."/>
            <person name="Dalal V."/>
            <person name="Srivastava S."/>
            <person name="Dixit A."/>
            <person name="Pal A.K."/>
            <person name="Ghazi I.A."/>
            <person name="Yadav M."/>
            <person name="Pandit A."/>
            <person name="Bhargava A."/>
            <person name="Sureshbabu K."/>
            <person name="Batra K."/>
            <person name="Sharma T.R."/>
            <person name="Mohapatra T."/>
            <person name="Singh N.K."/>
            <person name="Messing J."/>
            <person name="Nelson A.B."/>
            <person name="Fuks G."/>
            <person name="Kavchok S."/>
            <person name="Keizer G."/>
            <person name="Linton E."/>
            <person name="Llaca V."/>
            <person name="Song R."/>
            <person name="Tanyolac B."/>
            <person name="Young S."/>
            <person name="Ho-Il K."/>
            <person name="Hahn J.H."/>
            <person name="Sangsakoo G."/>
            <person name="Vanavichit A."/>
            <person name="de Mattos Luiz.A.T."/>
            <person name="Zimmer P.D."/>
            <person name="Malone G."/>
            <person name="Dellagostin O."/>
            <person name="de Oliveira A.C."/>
            <person name="Bevan M."/>
            <person name="Bancroft I."/>
            <person name="Minx P."/>
            <person name="Cordum H."/>
            <person name="Wilson R."/>
            <person name="Cheng Z."/>
            <person name="Jin W."/>
            <person name="Jiang J."/>
            <person name="Leong S.A."/>
            <person name="Iwama H."/>
            <person name="Gojobori T."/>
            <person name="Itoh T."/>
            <person name="Niimura Y."/>
            <person name="Fujii Y."/>
            <person name="Habara T."/>
            <person name="Sakai H."/>
            <person name="Sato Y."/>
            <person name="Wilson G."/>
            <person name="Kumar K."/>
            <person name="McCouch S."/>
            <person name="Juretic N."/>
            <person name="Hoen D."/>
            <person name="Wright S."/>
            <person name="Bruskiewich R."/>
            <person name="Bureau T."/>
            <person name="Miyao A."/>
            <person name="Hirochika H."/>
            <person name="Nishikawa T."/>
            <person name="Kadowaki K."/>
            <person name="Sugiura M."/>
            <person name="Burr B."/>
            <person name="Sasaki T."/>
        </authorList>
    </citation>
    <scope>NUCLEOTIDE SEQUENCE [LARGE SCALE GENOMIC DNA]</scope>
    <source>
        <strain evidence="2">cv. Nipponbare</strain>
    </source>
</reference>
<protein>
    <submittedName>
        <fullName evidence="1">Os05g0107201 protein</fullName>
    </submittedName>
</protein>
<evidence type="ECO:0000313" key="2">
    <source>
        <dbReference type="Proteomes" id="UP000000763"/>
    </source>
</evidence>
<dbReference type="KEGG" id="dosa:Os05g0107201"/>
<organism evidence="1 2">
    <name type="scientific">Oryza sativa subsp. japonica</name>
    <name type="common">Rice</name>
    <dbReference type="NCBI Taxonomy" id="39947"/>
    <lineage>
        <taxon>Eukaryota</taxon>
        <taxon>Viridiplantae</taxon>
        <taxon>Streptophyta</taxon>
        <taxon>Embryophyta</taxon>
        <taxon>Tracheophyta</taxon>
        <taxon>Spermatophyta</taxon>
        <taxon>Magnoliopsida</taxon>
        <taxon>Liliopsida</taxon>
        <taxon>Poales</taxon>
        <taxon>Poaceae</taxon>
        <taxon>BOP clade</taxon>
        <taxon>Oryzoideae</taxon>
        <taxon>Oryzeae</taxon>
        <taxon>Oryzinae</taxon>
        <taxon>Oryza</taxon>
        <taxon>Oryza sativa</taxon>
    </lineage>
</organism>
<dbReference type="Proteomes" id="UP000000763">
    <property type="component" value="Chromosome 5"/>
</dbReference>
<gene>
    <name evidence="1" type="ordered locus">Os05g0107201</name>
</gene>
<proteinExistence type="predicted"/>
<name>C7J2S2_ORYSJ</name>
<reference evidence="2" key="2">
    <citation type="journal article" date="2008" name="Nucleic Acids Res.">
        <title>The rice annotation project database (RAP-DB): 2008 update.</title>
        <authorList>
            <consortium name="The rice annotation project (RAP)"/>
        </authorList>
    </citation>
    <scope>GENOME REANNOTATION</scope>
    <source>
        <strain evidence="2">cv. Nipponbare</strain>
    </source>
</reference>
<evidence type="ECO:0000313" key="1">
    <source>
        <dbReference type="EMBL" id="BAH92898.1"/>
    </source>
</evidence>
<dbReference type="AlphaFoldDB" id="C7J2S2"/>
<sequence length="174" mass="16647">MPAPAAAAVAGLAKRATAQSVAKSPVVRKLAAPPMTGMLEGEAVVAGAEEDAERLDPGEVAGHGGVALADEVGVDVEGGVGEEAEVAVLLAVEVEVVAVAAGEAGVAAGDARVEVAEAEGLAGGAEDQALVITTMLLGFGGVAADANAAAHTTSTAAAAAMNAAHRGAAIESDY</sequence>